<evidence type="ECO:0000313" key="5">
    <source>
        <dbReference type="EMBL" id="BAY85755.1"/>
    </source>
</evidence>
<feature type="domain" description="HTH araC/xylS-type" evidence="4">
    <location>
        <begin position="206"/>
        <end position="304"/>
    </location>
</feature>
<proteinExistence type="predicted"/>
<organism evidence="5 6">
    <name type="scientific">Calothrix parasitica NIES-267</name>
    <dbReference type="NCBI Taxonomy" id="1973488"/>
    <lineage>
        <taxon>Bacteria</taxon>
        <taxon>Bacillati</taxon>
        <taxon>Cyanobacteriota</taxon>
        <taxon>Cyanophyceae</taxon>
        <taxon>Nostocales</taxon>
        <taxon>Calotrichaceae</taxon>
        <taxon>Calothrix</taxon>
    </lineage>
</organism>
<dbReference type="SUPFAM" id="SSF46689">
    <property type="entry name" value="Homeodomain-like"/>
    <property type="match status" value="2"/>
</dbReference>
<keyword evidence="6" id="KW-1185">Reference proteome</keyword>
<accession>A0A1Z4LWW8</accession>
<dbReference type="GO" id="GO:0043565">
    <property type="term" value="F:sequence-specific DNA binding"/>
    <property type="evidence" value="ECO:0007669"/>
    <property type="project" value="InterPro"/>
</dbReference>
<protein>
    <submittedName>
        <fullName evidence="5">AraC family transcriptional regulator</fullName>
    </submittedName>
</protein>
<sequence>MNNNSSQTLLIDFNQEKEAGYKRVFNRSPLVSSQSVGWDNLTIVYDRQPAIELPKTSLKQHCIGILTDIPLPMRTERIIDGRFLEEQNVQGDLIIVPANTTHQAAWYSEGASVAIVIDPLMFSQAIYEVVDPDKIELLPQFATPDPFIYQIGVALKSALIKNGSTSRLYAESLINALILHLLENYSTTRKNYFEPIAGTLPQYKLQQVMDYIQAYLDSDLSLNQLAKSVQMSPHYFSRLFKETTGFTPHQYVINRRIERAKELLKQEKISIAEIAKEVGFVDQSHLNRCFKRKVGITPKQFSQKY</sequence>
<keyword evidence="1" id="KW-0805">Transcription regulation</keyword>
<keyword evidence="2" id="KW-0238">DNA-binding</keyword>
<dbReference type="Proteomes" id="UP000218418">
    <property type="component" value="Chromosome"/>
</dbReference>
<dbReference type="Pfam" id="PF12833">
    <property type="entry name" value="HTH_18"/>
    <property type="match status" value="1"/>
</dbReference>
<dbReference type="AlphaFoldDB" id="A0A1Z4LWW8"/>
<dbReference type="PANTHER" id="PTHR46796">
    <property type="entry name" value="HTH-TYPE TRANSCRIPTIONAL ACTIVATOR RHAS-RELATED"/>
    <property type="match status" value="1"/>
</dbReference>
<name>A0A1Z4LWW8_9CYAN</name>
<evidence type="ECO:0000256" key="3">
    <source>
        <dbReference type="ARBA" id="ARBA00023163"/>
    </source>
</evidence>
<reference evidence="5 6" key="1">
    <citation type="submission" date="2017-06" db="EMBL/GenBank/DDBJ databases">
        <title>Genome sequencing of cyanobaciteial culture collection at National Institute for Environmental Studies (NIES).</title>
        <authorList>
            <person name="Hirose Y."/>
            <person name="Shimura Y."/>
            <person name="Fujisawa T."/>
            <person name="Nakamura Y."/>
            <person name="Kawachi M."/>
        </authorList>
    </citation>
    <scope>NUCLEOTIDE SEQUENCE [LARGE SCALE GENOMIC DNA]</scope>
    <source>
        <strain evidence="5 6">NIES-267</strain>
    </source>
</reference>
<dbReference type="SMART" id="SM00342">
    <property type="entry name" value="HTH_ARAC"/>
    <property type="match status" value="1"/>
</dbReference>
<keyword evidence="3" id="KW-0804">Transcription</keyword>
<evidence type="ECO:0000256" key="1">
    <source>
        <dbReference type="ARBA" id="ARBA00023015"/>
    </source>
</evidence>
<evidence type="ECO:0000313" key="6">
    <source>
        <dbReference type="Proteomes" id="UP000218418"/>
    </source>
</evidence>
<dbReference type="InterPro" id="IPR001387">
    <property type="entry name" value="Cro/C1-type_HTH"/>
</dbReference>
<dbReference type="EMBL" id="AP018227">
    <property type="protein sequence ID" value="BAY85755.1"/>
    <property type="molecule type" value="Genomic_DNA"/>
</dbReference>
<dbReference type="OrthoDB" id="516605at2"/>
<dbReference type="PANTHER" id="PTHR46796:SF6">
    <property type="entry name" value="ARAC SUBFAMILY"/>
    <property type="match status" value="1"/>
</dbReference>
<dbReference type="CDD" id="cd00093">
    <property type="entry name" value="HTH_XRE"/>
    <property type="match status" value="1"/>
</dbReference>
<dbReference type="InterPro" id="IPR018060">
    <property type="entry name" value="HTH_AraC"/>
</dbReference>
<dbReference type="InterPro" id="IPR009057">
    <property type="entry name" value="Homeodomain-like_sf"/>
</dbReference>
<evidence type="ECO:0000256" key="2">
    <source>
        <dbReference type="ARBA" id="ARBA00023125"/>
    </source>
</evidence>
<dbReference type="GO" id="GO:0003700">
    <property type="term" value="F:DNA-binding transcription factor activity"/>
    <property type="evidence" value="ECO:0007669"/>
    <property type="project" value="InterPro"/>
</dbReference>
<gene>
    <name evidence="5" type="ORF">NIES267_52560</name>
</gene>
<dbReference type="PROSITE" id="PS01124">
    <property type="entry name" value="HTH_ARAC_FAMILY_2"/>
    <property type="match status" value="1"/>
</dbReference>
<evidence type="ECO:0000259" key="4">
    <source>
        <dbReference type="PROSITE" id="PS01124"/>
    </source>
</evidence>
<dbReference type="InterPro" id="IPR050204">
    <property type="entry name" value="AraC_XylS_family_regulators"/>
</dbReference>
<dbReference type="Gene3D" id="1.10.10.60">
    <property type="entry name" value="Homeodomain-like"/>
    <property type="match status" value="2"/>
</dbReference>